<keyword evidence="3" id="KW-1185">Reference proteome</keyword>
<feature type="transmembrane region" description="Helical" evidence="1">
    <location>
        <begin position="202"/>
        <end position="220"/>
    </location>
</feature>
<sequence length="373" mass="42567">MTYSRYLFQASNIFLMGFQSFILPALVGFSSYGKAMLYLAPIYLYQSLLEPVFQGIYGSRVSTAGAGSQRRKLDLKILGLALLGLCISAFIVLLFFEGDIFIFTMLLLVGFLYLYVTNIQAFLLFEEQYFFVGISIFISVAFYFSAYFVVGLDFWFLLWGNLFYFGVLSLLLTIRLFCFRVGASFLADFGWRDFWGHMSTRAAYVFSSNGLVILFGIVGYSPEKVGIFRFSLSLMNAGRYFNPIPIVAIQKAISNFTSGREERALKNMLLRFVSFSTLYGVVLFIGWAIYNRLQKGSVEFNYIFLLVPIYLLIQPIGYFLALKGYLARQLFYFFLSALLAVSASFYSMWLSFACMLVAVFSMTLILVFRAKNI</sequence>
<organism evidence="2 3">
    <name type="scientific">Microbulbifer epialgicus</name>
    <dbReference type="NCBI Taxonomy" id="393907"/>
    <lineage>
        <taxon>Bacteria</taxon>
        <taxon>Pseudomonadati</taxon>
        <taxon>Pseudomonadota</taxon>
        <taxon>Gammaproteobacteria</taxon>
        <taxon>Cellvibrionales</taxon>
        <taxon>Microbulbiferaceae</taxon>
        <taxon>Microbulbifer</taxon>
    </lineage>
</organism>
<dbReference type="EMBL" id="JBGMEK010000048">
    <property type="protein sequence ID" value="MFA0812611.1"/>
    <property type="molecule type" value="Genomic_DNA"/>
</dbReference>
<dbReference type="Proteomes" id="UP001569428">
    <property type="component" value="Unassembled WGS sequence"/>
</dbReference>
<gene>
    <name evidence="2" type="ORF">ACCI49_16985</name>
</gene>
<evidence type="ECO:0000256" key="1">
    <source>
        <dbReference type="SAM" id="Phobius"/>
    </source>
</evidence>
<keyword evidence="1" id="KW-0812">Transmembrane</keyword>
<comment type="caution">
    <text evidence="2">The sequence shown here is derived from an EMBL/GenBank/DDBJ whole genome shotgun (WGS) entry which is preliminary data.</text>
</comment>
<keyword evidence="1" id="KW-1133">Transmembrane helix</keyword>
<feature type="transmembrane region" description="Helical" evidence="1">
    <location>
        <begin position="6"/>
        <end position="29"/>
    </location>
</feature>
<feature type="transmembrane region" description="Helical" evidence="1">
    <location>
        <begin position="325"/>
        <end position="343"/>
    </location>
</feature>
<accession>A0ABV4P2M6</accession>
<feature type="transmembrane region" description="Helical" evidence="1">
    <location>
        <begin position="77"/>
        <end position="94"/>
    </location>
</feature>
<feature type="transmembrane region" description="Helical" evidence="1">
    <location>
        <begin position="269"/>
        <end position="290"/>
    </location>
</feature>
<feature type="transmembrane region" description="Helical" evidence="1">
    <location>
        <begin position="349"/>
        <end position="368"/>
    </location>
</feature>
<proteinExistence type="predicted"/>
<name>A0ABV4P2M6_9GAMM</name>
<feature type="transmembrane region" description="Helical" evidence="1">
    <location>
        <begin position="162"/>
        <end position="181"/>
    </location>
</feature>
<reference evidence="2 3" key="1">
    <citation type="submission" date="2024-08" db="EMBL/GenBank/DDBJ databases">
        <authorList>
            <person name="Ishaq N."/>
        </authorList>
    </citation>
    <scope>NUCLEOTIDE SEQUENCE [LARGE SCALE GENOMIC DNA]</scope>
    <source>
        <strain evidence="2 3">DSM 18651</strain>
    </source>
</reference>
<protein>
    <recommendedName>
        <fullName evidence="4">Membrane protein involved in the export of O-antigen and teichoic acid</fullName>
    </recommendedName>
</protein>
<dbReference type="RefSeq" id="WP_371840301.1">
    <property type="nucleotide sequence ID" value="NZ_JBGMEK010000048.1"/>
</dbReference>
<evidence type="ECO:0000313" key="2">
    <source>
        <dbReference type="EMBL" id="MFA0812611.1"/>
    </source>
</evidence>
<evidence type="ECO:0000313" key="3">
    <source>
        <dbReference type="Proteomes" id="UP001569428"/>
    </source>
</evidence>
<feature type="transmembrane region" description="Helical" evidence="1">
    <location>
        <begin position="100"/>
        <end position="117"/>
    </location>
</feature>
<feature type="transmembrane region" description="Helical" evidence="1">
    <location>
        <begin position="302"/>
        <end position="320"/>
    </location>
</feature>
<keyword evidence="1" id="KW-0472">Membrane</keyword>
<evidence type="ECO:0008006" key="4">
    <source>
        <dbReference type="Google" id="ProtNLM"/>
    </source>
</evidence>
<feature type="transmembrane region" description="Helical" evidence="1">
    <location>
        <begin position="129"/>
        <end position="150"/>
    </location>
</feature>